<dbReference type="AlphaFoldDB" id="A0A0C3CY95"/>
<keyword evidence="6 7" id="KW-0472">Membrane</keyword>
<dbReference type="InterPro" id="IPR004840">
    <property type="entry name" value="Amino_acid_permease_CS"/>
</dbReference>
<dbReference type="PANTHER" id="PTHR43341:SF9">
    <property type="entry name" value="DICARBOXYLIC AMINO ACID PERMEASE"/>
    <property type="match status" value="1"/>
</dbReference>
<dbReference type="Pfam" id="PF00324">
    <property type="entry name" value="AA_permease"/>
    <property type="match status" value="1"/>
</dbReference>
<evidence type="ECO:0000313" key="9">
    <source>
        <dbReference type="EMBL" id="KIM94617.1"/>
    </source>
</evidence>
<protein>
    <recommendedName>
        <fullName evidence="8">Amino acid permease/ SLC12A domain-containing protein</fullName>
    </recommendedName>
</protein>
<reference evidence="10" key="2">
    <citation type="submission" date="2015-01" db="EMBL/GenBank/DDBJ databases">
        <title>Evolutionary Origins and Diversification of the Mycorrhizal Mutualists.</title>
        <authorList>
            <consortium name="DOE Joint Genome Institute"/>
            <consortium name="Mycorrhizal Genomics Consortium"/>
            <person name="Kohler A."/>
            <person name="Kuo A."/>
            <person name="Nagy L.G."/>
            <person name="Floudas D."/>
            <person name="Copeland A."/>
            <person name="Barry K.W."/>
            <person name="Cichocki N."/>
            <person name="Veneault-Fourrey C."/>
            <person name="LaButti K."/>
            <person name="Lindquist E.A."/>
            <person name="Lipzen A."/>
            <person name="Lundell T."/>
            <person name="Morin E."/>
            <person name="Murat C."/>
            <person name="Riley R."/>
            <person name="Ohm R."/>
            <person name="Sun H."/>
            <person name="Tunlid A."/>
            <person name="Henrissat B."/>
            <person name="Grigoriev I.V."/>
            <person name="Hibbett D.S."/>
            <person name="Martin F."/>
        </authorList>
    </citation>
    <scope>NUCLEOTIDE SEQUENCE [LARGE SCALE GENOMIC DNA]</scope>
    <source>
        <strain evidence="10">Zn</strain>
    </source>
</reference>
<evidence type="ECO:0000256" key="2">
    <source>
        <dbReference type="ARBA" id="ARBA00022448"/>
    </source>
</evidence>
<dbReference type="Gene3D" id="1.20.1740.10">
    <property type="entry name" value="Amino acid/polyamine transporter I"/>
    <property type="match status" value="1"/>
</dbReference>
<dbReference type="EMBL" id="KN832889">
    <property type="protein sequence ID" value="KIM94617.1"/>
    <property type="molecule type" value="Genomic_DNA"/>
</dbReference>
<dbReference type="HOGENOM" id="CLU_2237346_0_0_1"/>
<dbReference type="OrthoDB" id="5413484at2759"/>
<evidence type="ECO:0000256" key="3">
    <source>
        <dbReference type="ARBA" id="ARBA00022692"/>
    </source>
</evidence>
<keyword evidence="2" id="KW-0813">Transport</keyword>
<feature type="transmembrane region" description="Helical" evidence="7">
    <location>
        <begin position="26"/>
        <end position="46"/>
    </location>
</feature>
<dbReference type="PROSITE" id="PS00218">
    <property type="entry name" value="AMINO_ACID_PERMEASE_1"/>
    <property type="match status" value="1"/>
</dbReference>
<evidence type="ECO:0000256" key="4">
    <source>
        <dbReference type="ARBA" id="ARBA00022970"/>
    </source>
</evidence>
<evidence type="ECO:0000256" key="5">
    <source>
        <dbReference type="ARBA" id="ARBA00022989"/>
    </source>
</evidence>
<dbReference type="STRING" id="913774.A0A0C3CY95"/>
<dbReference type="Proteomes" id="UP000054321">
    <property type="component" value="Unassembled WGS sequence"/>
</dbReference>
<evidence type="ECO:0000256" key="7">
    <source>
        <dbReference type="SAM" id="Phobius"/>
    </source>
</evidence>
<evidence type="ECO:0000259" key="8">
    <source>
        <dbReference type="Pfam" id="PF00324"/>
    </source>
</evidence>
<keyword evidence="10" id="KW-1185">Reference proteome</keyword>
<dbReference type="GO" id="GO:0016020">
    <property type="term" value="C:membrane"/>
    <property type="evidence" value="ECO:0007669"/>
    <property type="project" value="UniProtKB-SubCell"/>
</dbReference>
<dbReference type="PANTHER" id="PTHR43341">
    <property type="entry name" value="AMINO ACID PERMEASE"/>
    <property type="match status" value="1"/>
</dbReference>
<name>A0A0C3CY95_OIDMZ</name>
<comment type="subcellular location">
    <subcellularLocation>
        <location evidence="1">Membrane</location>
        <topology evidence="1">Multi-pass membrane protein</topology>
    </subcellularLocation>
</comment>
<dbReference type="InParanoid" id="A0A0C3CY95"/>
<sequence length="105" mass="11045">MIAIPGSIGTRLLIGTGEALAESGPVAIFIAYSIIGFVVFIVLCAIGEIEAWLLLPSGFTGYANRFVDPALRFAMGIHVLVQISYPYTKPTDSSRLGAAILGTSN</sequence>
<dbReference type="InterPro" id="IPR050524">
    <property type="entry name" value="APC_YAT"/>
</dbReference>
<evidence type="ECO:0000313" key="10">
    <source>
        <dbReference type="Proteomes" id="UP000054321"/>
    </source>
</evidence>
<gene>
    <name evidence="9" type="ORF">OIDMADRAFT_34631</name>
</gene>
<keyword evidence="3 7" id="KW-0812">Transmembrane</keyword>
<evidence type="ECO:0000256" key="1">
    <source>
        <dbReference type="ARBA" id="ARBA00004141"/>
    </source>
</evidence>
<keyword evidence="4" id="KW-0029">Amino-acid transport</keyword>
<accession>A0A0C3CY95</accession>
<evidence type="ECO:0000256" key="6">
    <source>
        <dbReference type="ARBA" id="ARBA00023136"/>
    </source>
</evidence>
<organism evidence="9 10">
    <name type="scientific">Oidiodendron maius (strain Zn)</name>
    <dbReference type="NCBI Taxonomy" id="913774"/>
    <lineage>
        <taxon>Eukaryota</taxon>
        <taxon>Fungi</taxon>
        <taxon>Dikarya</taxon>
        <taxon>Ascomycota</taxon>
        <taxon>Pezizomycotina</taxon>
        <taxon>Leotiomycetes</taxon>
        <taxon>Leotiomycetes incertae sedis</taxon>
        <taxon>Myxotrichaceae</taxon>
        <taxon>Oidiodendron</taxon>
    </lineage>
</organism>
<keyword evidence="5 7" id="KW-1133">Transmembrane helix</keyword>
<feature type="domain" description="Amino acid permease/ SLC12A" evidence="8">
    <location>
        <begin position="1"/>
        <end position="80"/>
    </location>
</feature>
<proteinExistence type="predicted"/>
<dbReference type="GO" id="GO:0015171">
    <property type="term" value="F:amino acid transmembrane transporter activity"/>
    <property type="evidence" value="ECO:0007669"/>
    <property type="project" value="TreeGrafter"/>
</dbReference>
<dbReference type="InterPro" id="IPR004841">
    <property type="entry name" value="AA-permease/SLC12A_dom"/>
</dbReference>
<reference evidence="9 10" key="1">
    <citation type="submission" date="2014-04" db="EMBL/GenBank/DDBJ databases">
        <authorList>
            <consortium name="DOE Joint Genome Institute"/>
            <person name="Kuo A."/>
            <person name="Martino E."/>
            <person name="Perotto S."/>
            <person name="Kohler A."/>
            <person name="Nagy L.G."/>
            <person name="Floudas D."/>
            <person name="Copeland A."/>
            <person name="Barry K.W."/>
            <person name="Cichocki N."/>
            <person name="Veneault-Fourrey C."/>
            <person name="LaButti K."/>
            <person name="Lindquist E.A."/>
            <person name="Lipzen A."/>
            <person name="Lundell T."/>
            <person name="Morin E."/>
            <person name="Murat C."/>
            <person name="Sun H."/>
            <person name="Tunlid A."/>
            <person name="Henrissat B."/>
            <person name="Grigoriev I.V."/>
            <person name="Hibbett D.S."/>
            <person name="Martin F."/>
            <person name="Nordberg H.P."/>
            <person name="Cantor M.N."/>
            <person name="Hua S.X."/>
        </authorList>
    </citation>
    <scope>NUCLEOTIDE SEQUENCE [LARGE SCALE GENOMIC DNA]</scope>
    <source>
        <strain evidence="9 10">Zn</strain>
    </source>
</reference>